<keyword evidence="8 9" id="KW-0012">Acyltransferase</keyword>
<dbReference type="SUPFAM" id="SSF53901">
    <property type="entry name" value="Thiolase-like"/>
    <property type="match status" value="1"/>
</dbReference>
<dbReference type="InterPro" id="IPR016039">
    <property type="entry name" value="Thiolase-like"/>
</dbReference>
<feature type="domain" description="Beta-ketoacyl-[acyl-carrier-protein] synthase III N-terminal" evidence="11">
    <location>
        <begin position="113"/>
        <end position="193"/>
    </location>
</feature>
<feature type="active site" evidence="9">
    <location>
        <position position="261"/>
    </location>
</feature>
<comment type="function">
    <text evidence="9">Catalyzes the condensation reaction of fatty acid synthesis by the addition to an acyl acceptor of two carbons from malonyl-ACP. Catalyzes the first condensation reaction which initiates fatty acid synthesis and may therefore play a role in governing the total rate of fatty acid production. Possesses both acetoacetyl-ACP synthase and acetyl transacylase activities. Its substrate specificity determines the biosynthesis of branched-chain and/or straight-chain of fatty acids.</text>
</comment>
<dbReference type="RefSeq" id="WP_189888362.1">
    <property type="nucleotide sequence ID" value="NZ_BMVN01000014.1"/>
</dbReference>
<dbReference type="CDD" id="cd00830">
    <property type="entry name" value="KAS_III"/>
    <property type="match status" value="1"/>
</dbReference>
<reference evidence="13" key="1">
    <citation type="journal article" date="2019" name="Int. J. Syst. Evol. Microbiol.">
        <title>The Global Catalogue of Microorganisms (GCM) 10K type strain sequencing project: providing services to taxonomists for standard genome sequencing and annotation.</title>
        <authorList>
            <consortium name="The Broad Institute Genomics Platform"/>
            <consortium name="The Broad Institute Genome Sequencing Center for Infectious Disease"/>
            <person name="Wu L."/>
            <person name="Ma J."/>
        </authorList>
    </citation>
    <scope>NUCLEOTIDE SEQUENCE [LARGE SCALE GENOMIC DNA]</scope>
    <source>
        <strain evidence="13">JCM 4733</strain>
    </source>
</reference>
<comment type="subunit">
    <text evidence="9">Homodimer.</text>
</comment>
<organism evidence="12 13">
    <name type="scientific">Streptomyces canarius</name>
    <dbReference type="NCBI Taxonomy" id="285453"/>
    <lineage>
        <taxon>Bacteria</taxon>
        <taxon>Bacillati</taxon>
        <taxon>Actinomycetota</taxon>
        <taxon>Actinomycetes</taxon>
        <taxon>Kitasatosporales</taxon>
        <taxon>Streptomycetaceae</taxon>
        <taxon>Streptomyces</taxon>
    </lineage>
</organism>
<keyword evidence="4 9" id="KW-0808">Transferase</keyword>
<dbReference type="EC" id="2.3.1.180" evidence="9"/>
<evidence type="ECO:0000256" key="4">
    <source>
        <dbReference type="ARBA" id="ARBA00022679"/>
    </source>
</evidence>
<keyword evidence="2 9" id="KW-0963">Cytoplasm</keyword>
<feature type="domain" description="Beta-ketoacyl-[acyl-carrier-protein] synthase III C-terminal" evidence="10">
    <location>
        <begin position="245"/>
        <end position="330"/>
    </location>
</feature>
<dbReference type="NCBIfam" id="TIGR00747">
    <property type="entry name" value="fabH"/>
    <property type="match status" value="1"/>
</dbReference>
<proteinExistence type="inferred from homology"/>
<feature type="active site" evidence="9">
    <location>
        <position position="119"/>
    </location>
</feature>
<gene>
    <name evidence="9 12" type="primary">fabH</name>
    <name evidence="12" type="ORF">GCM10010345_42840</name>
</gene>
<evidence type="ECO:0000256" key="7">
    <source>
        <dbReference type="ARBA" id="ARBA00023160"/>
    </source>
</evidence>
<feature type="active site" evidence="9">
    <location>
        <position position="291"/>
    </location>
</feature>
<dbReference type="Gene3D" id="3.40.47.10">
    <property type="match status" value="1"/>
</dbReference>
<evidence type="ECO:0000259" key="11">
    <source>
        <dbReference type="Pfam" id="PF08545"/>
    </source>
</evidence>
<evidence type="ECO:0000256" key="3">
    <source>
        <dbReference type="ARBA" id="ARBA00022516"/>
    </source>
</evidence>
<evidence type="ECO:0000256" key="8">
    <source>
        <dbReference type="ARBA" id="ARBA00023315"/>
    </source>
</evidence>
<sequence>MTGHGLRGGVTAVLAGLGTCLPPKVVTNDDLSLVLDTSDEWIVRRTGIRRRHVIEPGSSTSVLAAEAGRRALKSAQCDQADAVVLATSTPDMLCPATAPEVADALGLAGIPAFDVAAVCAGFVYALATGAGLISTGIAERVLVIGADTFSTILDPTDRTTRAIFGDGAGAVLLRQGEPGEPGALGPFDLGSDGSLSQLITVPAGGSRQRASGVPAAERDHYFTMQGKPVFKQAVTRMTESSRSVLARAGWTADDVDRVVAHQANARILAALADSLGLPPHKIASNIDRVGNTVAASIPLALADADLRTGEKVLLTAFGGGLSWGSTVLHWPDVVPQ</sequence>
<keyword evidence="3 9" id="KW-0444">Lipid biosynthesis</keyword>
<dbReference type="NCBIfam" id="NF006829">
    <property type="entry name" value="PRK09352.1"/>
    <property type="match status" value="1"/>
</dbReference>
<comment type="catalytic activity">
    <reaction evidence="9">
        <text>malonyl-[ACP] + acetyl-CoA + H(+) = 3-oxobutanoyl-[ACP] + CO2 + CoA</text>
        <dbReference type="Rhea" id="RHEA:12080"/>
        <dbReference type="Rhea" id="RHEA-COMP:9623"/>
        <dbReference type="Rhea" id="RHEA-COMP:9625"/>
        <dbReference type="ChEBI" id="CHEBI:15378"/>
        <dbReference type="ChEBI" id="CHEBI:16526"/>
        <dbReference type="ChEBI" id="CHEBI:57287"/>
        <dbReference type="ChEBI" id="CHEBI:57288"/>
        <dbReference type="ChEBI" id="CHEBI:78449"/>
        <dbReference type="ChEBI" id="CHEBI:78450"/>
        <dbReference type="EC" id="2.3.1.180"/>
    </reaction>
</comment>
<comment type="subcellular location">
    <subcellularLocation>
        <location evidence="9">Cytoplasm</location>
    </subcellularLocation>
</comment>
<dbReference type="EMBL" id="BMVN01000014">
    <property type="protein sequence ID" value="GHA33734.1"/>
    <property type="molecule type" value="Genomic_DNA"/>
</dbReference>
<keyword evidence="5 9" id="KW-0276">Fatty acid metabolism</keyword>
<keyword evidence="7 9" id="KW-0275">Fatty acid biosynthesis</keyword>
<keyword evidence="6 9" id="KW-0443">Lipid metabolism</keyword>
<dbReference type="InterPro" id="IPR013751">
    <property type="entry name" value="ACP_syn_III_N"/>
</dbReference>
<name>A0ABQ3CNS5_9ACTN</name>
<dbReference type="Proteomes" id="UP000653644">
    <property type="component" value="Unassembled WGS sequence"/>
</dbReference>
<comment type="pathway">
    <text evidence="9">Lipid metabolism; fatty acid biosynthesis.</text>
</comment>
<comment type="similarity">
    <text evidence="1 9">Belongs to the thiolase-like superfamily. FabH family.</text>
</comment>
<keyword evidence="13" id="KW-1185">Reference proteome</keyword>
<evidence type="ECO:0000256" key="5">
    <source>
        <dbReference type="ARBA" id="ARBA00022832"/>
    </source>
</evidence>
<keyword evidence="9" id="KW-0511">Multifunctional enzyme</keyword>
<evidence type="ECO:0000256" key="1">
    <source>
        <dbReference type="ARBA" id="ARBA00008642"/>
    </source>
</evidence>
<dbReference type="InterPro" id="IPR004655">
    <property type="entry name" value="FabH"/>
</dbReference>
<evidence type="ECO:0000259" key="10">
    <source>
        <dbReference type="Pfam" id="PF08541"/>
    </source>
</evidence>
<comment type="caution">
    <text evidence="12">The sequence shown here is derived from an EMBL/GenBank/DDBJ whole genome shotgun (WGS) entry which is preliminary data.</text>
</comment>
<feature type="region of interest" description="ACP-binding" evidence="9">
    <location>
        <begin position="262"/>
        <end position="266"/>
    </location>
</feature>
<accession>A0ABQ3CNS5</accession>
<dbReference type="PANTHER" id="PTHR34069:SF2">
    <property type="entry name" value="BETA-KETOACYL-[ACYL-CARRIER-PROTEIN] SYNTHASE III"/>
    <property type="match status" value="1"/>
</dbReference>
<evidence type="ECO:0000313" key="12">
    <source>
        <dbReference type="EMBL" id="GHA33734.1"/>
    </source>
</evidence>
<evidence type="ECO:0000256" key="2">
    <source>
        <dbReference type="ARBA" id="ARBA00022490"/>
    </source>
</evidence>
<dbReference type="Pfam" id="PF08541">
    <property type="entry name" value="ACP_syn_III_C"/>
    <property type="match status" value="1"/>
</dbReference>
<dbReference type="Pfam" id="PF08545">
    <property type="entry name" value="ACP_syn_III"/>
    <property type="match status" value="1"/>
</dbReference>
<dbReference type="PANTHER" id="PTHR34069">
    <property type="entry name" value="3-OXOACYL-[ACYL-CARRIER-PROTEIN] SYNTHASE 3"/>
    <property type="match status" value="1"/>
</dbReference>
<protein>
    <recommendedName>
        <fullName evidence="9">Beta-ketoacyl-[acyl-carrier-protein] synthase III</fullName>
        <shortName evidence="9">Beta-ketoacyl-ACP synthase III</shortName>
        <shortName evidence="9">KAS III</shortName>
        <ecNumber evidence="9">2.3.1.180</ecNumber>
    </recommendedName>
    <alternativeName>
        <fullName evidence="9">3-oxoacyl-[acyl-carrier-protein] synthase 3</fullName>
    </alternativeName>
    <alternativeName>
        <fullName evidence="9">3-oxoacyl-[acyl-carrier-protein] synthase III</fullName>
    </alternativeName>
</protein>
<dbReference type="InterPro" id="IPR013747">
    <property type="entry name" value="ACP_syn_III_C"/>
</dbReference>
<evidence type="ECO:0000256" key="9">
    <source>
        <dbReference type="HAMAP-Rule" id="MF_01815"/>
    </source>
</evidence>
<evidence type="ECO:0000256" key="6">
    <source>
        <dbReference type="ARBA" id="ARBA00023098"/>
    </source>
</evidence>
<dbReference type="HAMAP" id="MF_01815">
    <property type="entry name" value="FabH"/>
    <property type="match status" value="1"/>
</dbReference>
<comment type="domain">
    <text evidence="9">The last Arg residue of the ACP-binding site is essential for the weak association between ACP/AcpP and FabH.</text>
</comment>
<evidence type="ECO:0000313" key="13">
    <source>
        <dbReference type="Proteomes" id="UP000653644"/>
    </source>
</evidence>